<dbReference type="Proteomes" id="UP000238164">
    <property type="component" value="Chromosome 1"/>
</dbReference>
<dbReference type="PANTHER" id="PTHR43022:SF1">
    <property type="entry name" value="PROTEIN SMF"/>
    <property type="match status" value="1"/>
</dbReference>
<evidence type="ECO:0000256" key="1">
    <source>
        <dbReference type="ARBA" id="ARBA00006525"/>
    </source>
</evidence>
<feature type="compositionally biased region" description="Basic and acidic residues" evidence="2">
    <location>
        <begin position="261"/>
        <end position="275"/>
    </location>
</feature>
<dbReference type="InterPro" id="IPR057666">
    <property type="entry name" value="DrpA_SLOG"/>
</dbReference>
<evidence type="ECO:0000313" key="5">
    <source>
        <dbReference type="Proteomes" id="UP000238164"/>
    </source>
</evidence>
<proteinExistence type="inferred from homology"/>
<comment type="similarity">
    <text evidence="1">Belongs to the DprA/Smf family.</text>
</comment>
<dbReference type="SUPFAM" id="SSF102405">
    <property type="entry name" value="MCP/YpsA-like"/>
    <property type="match status" value="1"/>
</dbReference>
<reference evidence="4 5" key="1">
    <citation type="submission" date="2018-02" db="EMBL/GenBank/DDBJ databases">
        <authorList>
            <person name="Cohen D.B."/>
            <person name="Kent A.D."/>
        </authorList>
    </citation>
    <scope>NUCLEOTIDE SEQUENCE [LARGE SCALE GENOMIC DNA]</scope>
    <source>
        <strain evidence="4">1</strain>
    </source>
</reference>
<dbReference type="AlphaFoldDB" id="A0A2N9JEI2"/>
<dbReference type="EMBL" id="LT985188">
    <property type="protein sequence ID" value="SPD85885.1"/>
    <property type="molecule type" value="Genomic_DNA"/>
</dbReference>
<evidence type="ECO:0000256" key="2">
    <source>
        <dbReference type="SAM" id="MobiDB-lite"/>
    </source>
</evidence>
<evidence type="ECO:0000313" key="4">
    <source>
        <dbReference type="EMBL" id="SPD85885.1"/>
    </source>
</evidence>
<dbReference type="KEGG" id="mgg:MPLG2_0849"/>
<sequence>MADNGARQTRMIVPGDAEWPSGLEVMGADQPDRLFIRGDASLAELTEHSVAVVGSRASTAYGETVAIDLSVDLVRVGYGVASVGGFGIAAAAHRAAVAQGAPTVAVVVAGLDRLHPRANRPLYDSIVREGLLVSLSADGVLGSRRDLLASQGLLAALTQATVVVEAAARSGALHVADQARSFGRPVMAIPGPVTSAASSGTNRLIASGQADLVTSAEEVRARLTVGEVPGVETVVLRPGAGPAVGAWERVVAPSRPGSVEPDPHTRQVRHDIPLF</sequence>
<name>A0A2N9JEI2_9ACTN</name>
<dbReference type="InterPro" id="IPR003488">
    <property type="entry name" value="DprA"/>
</dbReference>
<keyword evidence="5" id="KW-1185">Reference proteome</keyword>
<gene>
    <name evidence="4" type="ORF">MPLG2_0849</name>
</gene>
<feature type="domain" description="Smf/DprA SLOG" evidence="3">
    <location>
        <begin position="11"/>
        <end position="222"/>
    </location>
</feature>
<accession>A0A2N9JEI2</accession>
<dbReference type="PANTHER" id="PTHR43022">
    <property type="entry name" value="PROTEIN SMF"/>
    <property type="match status" value="1"/>
</dbReference>
<organism evidence="4 5">
    <name type="scientific">Micropruina glycogenica</name>
    <dbReference type="NCBI Taxonomy" id="75385"/>
    <lineage>
        <taxon>Bacteria</taxon>
        <taxon>Bacillati</taxon>
        <taxon>Actinomycetota</taxon>
        <taxon>Actinomycetes</taxon>
        <taxon>Propionibacteriales</taxon>
        <taxon>Nocardioidaceae</taxon>
        <taxon>Micropruina</taxon>
    </lineage>
</organism>
<dbReference type="GO" id="GO:0009294">
    <property type="term" value="P:DNA-mediated transformation"/>
    <property type="evidence" value="ECO:0007669"/>
    <property type="project" value="InterPro"/>
</dbReference>
<dbReference type="Pfam" id="PF02481">
    <property type="entry name" value="DNA_processg_A"/>
    <property type="match status" value="1"/>
</dbReference>
<feature type="region of interest" description="Disordered" evidence="2">
    <location>
        <begin position="253"/>
        <end position="275"/>
    </location>
</feature>
<evidence type="ECO:0000259" key="3">
    <source>
        <dbReference type="Pfam" id="PF02481"/>
    </source>
</evidence>
<dbReference type="Gene3D" id="3.40.50.450">
    <property type="match status" value="1"/>
</dbReference>
<protein>
    <submittedName>
        <fullName evidence="4">DNA processing protein DprA</fullName>
    </submittedName>
</protein>